<proteinExistence type="predicted"/>
<dbReference type="KEGG" id="vg:65129629"/>
<accession>A0A7M1RXW8</accession>
<dbReference type="RefSeq" id="YP_010111366.1">
    <property type="nucleotide sequence ID" value="NC_055880.1"/>
</dbReference>
<name>A0A7M1RXW8_9CAUD</name>
<evidence type="ECO:0000256" key="1">
    <source>
        <dbReference type="SAM" id="Phobius"/>
    </source>
</evidence>
<evidence type="ECO:0000313" key="3">
    <source>
        <dbReference type="Proteomes" id="UP000594132"/>
    </source>
</evidence>
<dbReference type="GeneID" id="65129629"/>
<feature type="transmembrane region" description="Helical" evidence="1">
    <location>
        <begin position="51"/>
        <end position="72"/>
    </location>
</feature>
<keyword evidence="1" id="KW-0472">Membrane</keyword>
<feature type="transmembrane region" description="Helical" evidence="1">
    <location>
        <begin position="16"/>
        <end position="36"/>
    </location>
</feature>
<dbReference type="EMBL" id="MT774387">
    <property type="protein sequence ID" value="QOR59208.1"/>
    <property type="molecule type" value="Genomic_DNA"/>
</dbReference>
<evidence type="ECO:0000313" key="2">
    <source>
        <dbReference type="EMBL" id="QOR59208.1"/>
    </source>
</evidence>
<keyword evidence="3" id="KW-1185">Reference proteome</keyword>
<keyword evidence="2" id="KW-0449">Lipoprotein</keyword>
<keyword evidence="1" id="KW-0812">Transmembrane</keyword>
<reference evidence="2 3" key="1">
    <citation type="submission" date="2020-07" db="EMBL/GenBank/DDBJ databases">
        <title>Taxonomic proposal: Crassvirales, a new order of highly abundant and diverse bacterial viruses.</title>
        <authorList>
            <person name="Shkoporov A.N."/>
            <person name="Stockdale S.R."/>
            <person name="Guerin E."/>
            <person name="Ross R.P."/>
            <person name="Hill C."/>
        </authorList>
    </citation>
    <scope>NUCLEOTIDE SEQUENCE [LARGE SCALE GENOMIC DNA]</scope>
</reference>
<dbReference type="Proteomes" id="UP000594132">
    <property type="component" value="Segment"/>
</dbReference>
<keyword evidence="1" id="KW-1133">Transmembrane helix</keyword>
<organism evidence="2 3">
    <name type="scientific">uncultured phage cr111_1</name>
    <dbReference type="NCBI Taxonomy" id="2772071"/>
    <lineage>
        <taxon>Viruses</taxon>
        <taxon>Duplodnaviria</taxon>
        <taxon>Heunggongvirae</taxon>
        <taxon>Uroviricota</taxon>
        <taxon>Caudoviricetes</taxon>
        <taxon>Crassvirales</taxon>
        <taxon>Steigviridae</taxon>
        <taxon>Asinivirinae</taxon>
        <taxon>Lahndsivirus</taxon>
        <taxon>Lahndsivirus rarus</taxon>
    </lineage>
</organism>
<sequence>MKKWFKWFTESNRWKHFLYAIPCGAISILFALGLAIGMEFKDYQYNKNWDWLDWSCTVVGGMIGQVLTILLLSF</sequence>
<protein>
    <submittedName>
        <fullName evidence="2">Putative lipoprotein</fullName>
    </submittedName>
</protein>